<evidence type="ECO:0000313" key="5">
    <source>
        <dbReference type="RefSeq" id="XP_055897860.1"/>
    </source>
</evidence>
<dbReference type="RefSeq" id="XP_055897860.1">
    <property type="nucleotide sequence ID" value="XM_056041885.1"/>
</dbReference>
<dbReference type="PANTHER" id="PTHR45721:SF12">
    <property type="entry name" value="INTERMEDIATE FILAMENT PROTEIN IFA-1"/>
    <property type="match status" value="1"/>
</dbReference>
<dbReference type="Proteomes" id="UP001165740">
    <property type="component" value="Chromosome 9"/>
</dbReference>
<protein>
    <submittedName>
        <fullName evidence="5">60 kDa neurofilament protein-like</fullName>
    </submittedName>
</protein>
<feature type="region of interest" description="Disordered" evidence="3">
    <location>
        <begin position="438"/>
        <end position="470"/>
    </location>
</feature>
<name>A0A9W3BEJ9_BIOGL</name>
<keyword evidence="1 2" id="KW-0175">Coiled coil</keyword>
<keyword evidence="4" id="KW-1185">Reference proteome</keyword>
<dbReference type="GO" id="GO:0090435">
    <property type="term" value="P:protein localization to nuclear envelope"/>
    <property type="evidence" value="ECO:0007669"/>
    <property type="project" value="TreeGrafter"/>
</dbReference>
<evidence type="ECO:0000256" key="1">
    <source>
        <dbReference type="ARBA" id="ARBA00023054"/>
    </source>
</evidence>
<reference evidence="5" key="1">
    <citation type="submission" date="2025-08" db="UniProtKB">
        <authorList>
            <consortium name="RefSeq"/>
        </authorList>
    </citation>
    <scope>IDENTIFICATION</scope>
</reference>
<dbReference type="GO" id="GO:0005652">
    <property type="term" value="C:nuclear lamina"/>
    <property type="evidence" value="ECO:0007669"/>
    <property type="project" value="TreeGrafter"/>
</dbReference>
<dbReference type="OrthoDB" id="10521364at2759"/>
<evidence type="ECO:0000256" key="3">
    <source>
        <dbReference type="SAM" id="MobiDB-lite"/>
    </source>
</evidence>
<sequence>MNIASILRIQKKIPNKTMSSNENDQTDEPDGKLTDQEEMPNYIYKIQQLRALFGQCNDGVHIARAFYEISNVQVGHSSPICLYCGVCPEEKQNFQELNEHFKSTIENCTVQNTHLKKLEDELQKLKQQWGKETEKIRLLYNAKLEETKTINADLTKQTSEMSIKWKFLEEQDLELREKLEEMQSHHEIDIEKIERLEKEKSQLQIEFNLHRTLSDACKSERDKLKVEVNQSRDVVENLRKDAMKNTIEMISAKTKCRLLKEKIKIITAVHDKERKEWSTLAEVDSAVRNKTHFETELVLELEKVKEKYATTLHAKINETRSFCALKLEEFISGVEKFNAKKSEARNVEFSQLRQQCEELEKIKIDYEKCRSAKIERENELKLNRISLENLTLERNRLQYDLKCHTETRKSLEDELREYKHLLEAAVIKFHSNRMDHESPIDLTSASMNERPASTSPVDEVESRSHFPKAP</sequence>
<accession>A0A9W3BEJ9</accession>
<dbReference type="PANTHER" id="PTHR45721">
    <property type="entry name" value="LAMIN DM0-RELATED"/>
    <property type="match status" value="1"/>
</dbReference>
<feature type="compositionally biased region" description="Polar residues" evidence="3">
    <location>
        <begin position="441"/>
        <end position="456"/>
    </location>
</feature>
<feature type="coiled-coil region" evidence="2">
    <location>
        <begin position="387"/>
        <end position="428"/>
    </location>
</feature>
<feature type="region of interest" description="Disordered" evidence="3">
    <location>
        <begin position="14"/>
        <end position="37"/>
    </location>
</feature>
<dbReference type="GO" id="GO:0031507">
    <property type="term" value="P:heterochromatin formation"/>
    <property type="evidence" value="ECO:0007669"/>
    <property type="project" value="TreeGrafter"/>
</dbReference>
<organism evidence="4 5">
    <name type="scientific">Biomphalaria glabrata</name>
    <name type="common">Bloodfluke planorb</name>
    <name type="synonym">Freshwater snail</name>
    <dbReference type="NCBI Taxonomy" id="6526"/>
    <lineage>
        <taxon>Eukaryota</taxon>
        <taxon>Metazoa</taxon>
        <taxon>Spiralia</taxon>
        <taxon>Lophotrochozoa</taxon>
        <taxon>Mollusca</taxon>
        <taxon>Gastropoda</taxon>
        <taxon>Heterobranchia</taxon>
        <taxon>Euthyneura</taxon>
        <taxon>Panpulmonata</taxon>
        <taxon>Hygrophila</taxon>
        <taxon>Lymnaeoidea</taxon>
        <taxon>Planorbidae</taxon>
        <taxon>Biomphalaria</taxon>
    </lineage>
</organism>
<gene>
    <name evidence="5" type="primary">LOC106056749</name>
</gene>
<dbReference type="GO" id="GO:0051664">
    <property type="term" value="P:nuclear pore localization"/>
    <property type="evidence" value="ECO:0007669"/>
    <property type="project" value="TreeGrafter"/>
</dbReference>
<proteinExistence type="predicted"/>
<feature type="coiled-coil region" evidence="2">
    <location>
        <begin position="176"/>
        <end position="241"/>
    </location>
</feature>
<dbReference type="GO" id="GO:0006998">
    <property type="term" value="P:nuclear envelope organization"/>
    <property type="evidence" value="ECO:0007669"/>
    <property type="project" value="TreeGrafter"/>
</dbReference>
<dbReference type="GO" id="GO:0005200">
    <property type="term" value="F:structural constituent of cytoskeleton"/>
    <property type="evidence" value="ECO:0007669"/>
    <property type="project" value="TreeGrafter"/>
</dbReference>
<evidence type="ECO:0000256" key="2">
    <source>
        <dbReference type="SAM" id="Coils"/>
    </source>
</evidence>
<dbReference type="GeneID" id="106056749"/>
<feature type="coiled-coil region" evidence="2">
    <location>
        <begin position="108"/>
        <end position="135"/>
    </location>
</feature>
<dbReference type="GO" id="GO:0007097">
    <property type="term" value="P:nuclear migration"/>
    <property type="evidence" value="ECO:0007669"/>
    <property type="project" value="TreeGrafter"/>
</dbReference>
<dbReference type="AlphaFoldDB" id="A0A9W3BEJ9"/>
<evidence type="ECO:0000313" key="4">
    <source>
        <dbReference type="Proteomes" id="UP001165740"/>
    </source>
</evidence>